<dbReference type="AlphaFoldDB" id="A0AA41ES52"/>
<evidence type="ECO:0008006" key="6">
    <source>
        <dbReference type="Google" id="ProtNLM"/>
    </source>
</evidence>
<feature type="domain" description="DUF5776" evidence="3">
    <location>
        <begin position="590"/>
        <end position="656"/>
    </location>
</feature>
<dbReference type="InterPro" id="IPR044081">
    <property type="entry name" value="DUF5776"/>
</dbReference>
<evidence type="ECO:0000259" key="2">
    <source>
        <dbReference type="Pfam" id="PF17966"/>
    </source>
</evidence>
<feature type="region of interest" description="Disordered" evidence="1">
    <location>
        <begin position="228"/>
        <end position="257"/>
    </location>
</feature>
<feature type="domain" description="Mub B2-like" evidence="2">
    <location>
        <begin position="384"/>
        <end position="482"/>
    </location>
</feature>
<sequence>MGYHYATTTDELNGQVQPDELTVGSENPVTTIYVAGDDASAKINFVDTQSGAALPDSSITLTGYVGQAPTSGNEFLLPKNYKLDPTTQPNQAAFTSKVNNDGSTTITYTQELALSNNDIQINLVHDTTEATETKSIKRTIKFVDINNQSVSPSVVQTVNFVRTVTTDKVDGAVQYGEWLAEAGTSFPSFSSPDVTGMFSDVQTVSEQAGITPESNDSEIVIHYYSKGQTVEPTDPKDPGTPVDPNNPDGPKWPDGVDKDSLNQTATRTIHYVDANGKQLADDVVQTVQLSRSATVDFSDPAKPTVTYGAWEAAGSFASVTSPTVKGYVTTQSSVGEVTPSAPASSSETVKYITGGQTVEPTDPKDPGTPVDPNNPDGPKWPDGVDKDSLNQTATRTIHYVDVNGKQLADDVVQTVKLSRSATVDFSDPAKPTVTYGAWEAAGSFASVTSPTVKGYTPNPRQVDIVTPISAGVIEVTVHYTVNAEKPNKPGKKPKPKVTELKKYGSVKKGSAVYAVKHIYLYRDKSFKRSARLVSYARQSRINRPMFVVKRIVKLESGKILYQVKDVNHKSKTAGKVGYITVNTNYVKPVYYLAKHKTITVINAKGINGYKAKNLKGKVKHYKQGMVLHVKKIVTHNATTRYILTNGQYITANRKLVKMDKQKFAGEIKTTHALNVYRDVNLTKRTVGNKSIRRGVKVKIKRLEYSKANDVSTYGAKRYLVKGGYISGNRSWLKILKLK</sequence>
<gene>
    <name evidence="4" type="ORF">JK167_13890</name>
</gene>
<dbReference type="Proteomes" id="UP000676478">
    <property type="component" value="Unassembled WGS sequence"/>
</dbReference>
<reference evidence="4" key="2">
    <citation type="submission" date="2022-09" db="EMBL/GenBank/DDBJ databases">
        <title>Genome-inferred correspondence between phylogeny and metabolic traits in the wild Drosophila gut microbiome.</title>
        <authorList>
            <person name="Bueno E."/>
            <person name="Blow F."/>
            <person name="Douglas A.E."/>
        </authorList>
    </citation>
    <scope>NUCLEOTIDE SEQUENCE</scope>
    <source>
        <strain evidence="4">Dm-2019-70</strain>
    </source>
</reference>
<name>A0AA41ES52_LEVBR</name>
<evidence type="ECO:0000313" key="5">
    <source>
        <dbReference type="Proteomes" id="UP000676478"/>
    </source>
</evidence>
<dbReference type="Gene3D" id="2.60.40.4300">
    <property type="match status" value="3"/>
</dbReference>
<dbReference type="Pfam" id="PF17966">
    <property type="entry name" value="Muc_B2"/>
    <property type="match status" value="3"/>
</dbReference>
<evidence type="ECO:0000259" key="3">
    <source>
        <dbReference type="Pfam" id="PF19087"/>
    </source>
</evidence>
<reference evidence="4" key="1">
    <citation type="submission" date="2020-12" db="EMBL/GenBank/DDBJ databases">
        <authorList>
            <person name="Mcmullen J.G."/>
        </authorList>
    </citation>
    <scope>NUCLEOTIDE SEQUENCE</scope>
    <source>
        <strain evidence="4">Dm-2019-70</strain>
    </source>
</reference>
<organism evidence="4 5">
    <name type="scientific">Levilactobacillus brevis</name>
    <name type="common">Lactobacillus brevis</name>
    <dbReference type="NCBI Taxonomy" id="1580"/>
    <lineage>
        <taxon>Bacteria</taxon>
        <taxon>Bacillati</taxon>
        <taxon>Bacillota</taxon>
        <taxon>Bacilli</taxon>
        <taxon>Lactobacillales</taxon>
        <taxon>Lactobacillaceae</taxon>
        <taxon>Levilactobacillus</taxon>
    </lineage>
</organism>
<proteinExistence type="predicted"/>
<dbReference type="RefSeq" id="WP_211756940.1">
    <property type="nucleotide sequence ID" value="NZ_JAERKF010000039.1"/>
</dbReference>
<evidence type="ECO:0000256" key="1">
    <source>
        <dbReference type="SAM" id="MobiDB-lite"/>
    </source>
</evidence>
<comment type="caution">
    <text evidence="4">The sequence shown here is derived from an EMBL/GenBank/DDBJ whole genome shotgun (WGS) entry which is preliminary data.</text>
</comment>
<dbReference type="Pfam" id="PF19087">
    <property type="entry name" value="DUF5776"/>
    <property type="match status" value="1"/>
</dbReference>
<protein>
    <recommendedName>
        <fullName evidence="6">MucBP domain protein</fullName>
    </recommendedName>
</protein>
<feature type="domain" description="Mub B2-like" evidence="2">
    <location>
        <begin position="256"/>
        <end position="351"/>
    </location>
</feature>
<feature type="region of interest" description="Disordered" evidence="1">
    <location>
        <begin position="355"/>
        <end position="388"/>
    </location>
</feature>
<evidence type="ECO:0000313" key="4">
    <source>
        <dbReference type="EMBL" id="MBS1011881.1"/>
    </source>
</evidence>
<feature type="domain" description="Mub B2-like" evidence="2">
    <location>
        <begin position="127"/>
        <end position="225"/>
    </location>
</feature>
<dbReference type="InterPro" id="IPR041495">
    <property type="entry name" value="Mub_B2"/>
</dbReference>
<dbReference type="EMBL" id="JAERKF010000039">
    <property type="protein sequence ID" value="MBS1011881.1"/>
    <property type="molecule type" value="Genomic_DNA"/>
</dbReference>
<accession>A0AA41ES52</accession>